<dbReference type="Gene3D" id="1.10.150.20">
    <property type="entry name" value="5' to 3' exonuclease, C-terminal subdomain"/>
    <property type="match status" value="1"/>
</dbReference>
<dbReference type="GO" id="GO:0017108">
    <property type="term" value="F:5'-flap endonuclease activity"/>
    <property type="evidence" value="ECO:0007669"/>
    <property type="project" value="InterPro"/>
</dbReference>
<feature type="domain" description="5'-3' exonuclease" evidence="4">
    <location>
        <begin position="5"/>
        <end position="277"/>
    </location>
</feature>
<dbReference type="CDD" id="cd09860">
    <property type="entry name" value="PIN_T4-like"/>
    <property type="match status" value="1"/>
</dbReference>
<keyword evidence="1" id="KW-0540">Nuclease</keyword>
<dbReference type="Pfam" id="PF01367">
    <property type="entry name" value="5_3_exonuc"/>
    <property type="match status" value="1"/>
</dbReference>
<dbReference type="InterPro" id="IPR029060">
    <property type="entry name" value="PIN-like_dom_sf"/>
</dbReference>
<keyword evidence="2" id="KW-0378">Hydrolase</keyword>
<proteinExistence type="predicted"/>
<accession>A0A1G4UQ78</accession>
<dbReference type="AlphaFoldDB" id="A0A1G4UQ78"/>
<evidence type="ECO:0000256" key="1">
    <source>
        <dbReference type="ARBA" id="ARBA00022722"/>
    </source>
</evidence>
<dbReference type="EMBL" id="FMTP01000010">
    <property type="protein sequence ID" value="SCW95790.1"/>
    <property type="molecule type" value="Genomic_DNA"/>
</dbReference>
<evidence type="ECO:0000313" key="5">
    <source>
        <dbReference type="EMBL" id="SCW95790.1"/>
    </source>
</evidence>
<dbReference type="Gene3D" id="3.40.50.1010">
    <property type="entry name" value="5'-nuclease"/>
    <property type="match status" value="1"/>
</dbReference>
<dbReference type="Proteomes" id="UP000198889">
    <property type="component" value="Unassembled WGS sequence"/>
</dbReference>
<dbReference type="Pfam" id="PF02739">
    <property type="entry name" value="5_3_exonuc_N"/>
    <property type="match status" value="1"/>
</dbReference>
<dbReference type="InterPro" id="IPR002421">
    <property type="entry name" value="5-3_exonuclease"/>
</dbReference>
<dbReference type="PANTHER" id="PTHR42646:SF2">
    <property type="entry name" value="5'-3' EXONUCLEASE FAMILY PROTEIN"/>
    <property type="match status" value="1"/>
</dbReference>
<dbReference type="InterPro" id="IPR020046">
    <property type="entry name" value="5-3_exonucl_a-hlix_arch_N"/>
</dbReference>
<keyword evidence="5" id="KW-0269">Exonuclease</keyword>
<sequence>MAPKGYLIIDGNSLGHYYNNGAKLTIGNAQVQAIFGFLKCVRSMCATYANLQPVVVWDGASWRKMLLRSYKEIRDRAVTPNELKLAAAKAEYKKQVPAIQKALRLMGVPQVSALNMEADDLGAIMADRYAAQGALVVLVTGDKDWLQLVGPKVIWKDPINDRMVTAKNFEDFTGVKTTRQFVEMKALAGDQGDSVPGVGGIGEKGAIDFLNTYGSVADFTSQCLLEKTIDIKKLPKKYRALVEDENKAIAFAGNINLVDLRSPARPAPVNLHIDKGTPDAAKLRLLCETLLFQSITKNFDEWISVFPRLRGTEAAPAAA</sequence>
<dbReference type="PANTHER" id="PTHR42646">
    <property type="entry name" value="FLAP ENDONUCLEASE XNI"/>
    <property type="match status" value="1"/>
</dbReference>
<dbReference type="RefSeq" id="WP_091444256.1">
    <property type="nucleotide sequence ID" value="NZ_FMTP01000010.1"/>
</dbReference>
<dbReference type="InterPro" id="IPR020045">
    <property type="entry name" value="DNA_polI_H3TH"/>
</dbReference>
<evidence type="ECO:0000313" key="6">
    <source>
        <dbReference type="Proteomes" id="UP000198889"/>
    </source>
</evidence>
<dbReference type="InterPro" id="IPR038969">
    <property type="entry name" value="FEN"/>
</dbReference>
<evidence type="ECO:0000256" key="3">
    <source>
        <dbReference type="ARBA" id="ARBA00023125"/>
    </source>
</evidence>
<organism evidence="5 6">
    <name type="scientific">Ancylobacter rudongensis</name>
    <dbReference type="NCBI Taxonomy" id="177413"/>
    <lineage>
        <taxon>Bacteria</taxon>
        <taxon>Pseudomonadati</taxon>
        <taxon>Pseudomonadota</taxon>
        <taxon>Alphaproteobacteria</taxon>
        <taxon>Hyphomicrobiales</taxon>
        <taxon>Xanthobacteraceae</taxon>
        <taxon>Ancylobacter</taxon>
    </lineage>
</organism>
<evidence type="ECO:0000259" key="4">
    <source>
        <dbReference type="SMART" id="SM00475"/>
    </source>
</evidence>
<dbReference type="SMART" id="SM00279">
    <property type="entry name" value="HhH2"/>
    <property type="match status" value="1"/>
</dbReference>
<gene>
    <name evidence="5" type="ORF">SAMN05660859_0119</name>
</gene>
<name>A0A1G4UQ78_9HYPH</name>
<protein>
    <submittedName>
        <fullName evidence="5">5'-3' exonuclease</fullName>
    </submittedName>
</protein>
<dbReference type="STRING" id="177413.SAMN05660859_0119"/>
<dbReference type="SUPFAM" id="SSF88723">
    <property type="entry name" value="PIN domain-like"/>
    <property type="match status" value="1"/>
</dbReference>
<dbReference type="InterPro" id="IPR008918">
    <property type="entry name" value="HhH2"/>
</dbReference>
<dbReference type="SUPFAM" id="SSF47807">
    <property type="entry name" value="5' to 3' exonuclease, C-terminal subdomain"/>
    <property type="match status" value="1"/>
</dbReference>
<dbReference type="SMART" id="SM00475">
    <property type="entry name" value="53EXOc"/>
    <property type="match status" value="1"/>
</dbReference>
<keyword evidence="3" id="KW-0238">DNA-binding</keyword>
<dbReference type="GO" id="GO:0008409">
    <property type="term" value="F:5'-3' exonuclease activity"/>
    <property type="evidence" value="ECO:0007669"/>
    <property type="project" value="InterPro"/>
</dbReference>
<evidence type="ECO:0000256" key="2">
    <source>
        <dbReference type="ARBA" id="ARBA00022801"/>
    </source>
</evidence>
<dbReference type="GO" id="GO:0033567">
    <property type="term" value="P:DNA replication, Okazaki fragment processing"/>
    <property type="evidence" value="ECO:0007669"/>
    <property type="project" value="InterPro"/>
</dbReference>
<keyword evidence="6" id="KW-1185">Reference proteome</keyword>
<reference evidence="6" key="1">
    <citation type="submission" date="2016-10" db="EMBL/GenBank/DDBJ databases">
        <authorList>
            <person name="Varghese N."/>
            <person name="Submissions S."/>
        </authorList>
    </citation>
    <scope>NUCLEOTIDE SEQUENCE [LARGE SCALE GENOMIC DNA]</scope>
    <source>
        <strain evidence="6">CGMCC 1.1761</strain>
    </source>
</reference>
<dbReference type="CDD" id="cd09898">
    <property type="entry name" value="H3TH_53EXO"/>
    <property type="match status" value="1"/>
</dbReference>
<dbReference type="InterPro" id="IPR036279">
    <property type="entry name" value="5-3_exonuclease_C_sf"/>
</dbReference>
<dbReference type="GO" id="GO:0003677">
    <property type="term" value="F:DNA binding"/>
    <property type="evidence" value="ECO:0007669"/>
    <property type="project" value="UniProtKB-KW"/>
</dbReference>